<dbReference type="PROSITE" id="PS50181">
    <property type="entry name" value="FBOX"/>
    <property type="match status" value="1"/>
</dbReference>
<dbReference type="PANTHER" id="PTHR23084">
    <property type="entry name" value="PHOSPHATIDYLINOSITOL-4-PHOSPHATE 5-KINASE RELATED"/>
    <property type="match status" value="1"/>
</dbReference>
<dbReference type="SMART" id="SM00698">
    <property type="entry name" value="MORN"/>
    <property type="match status" value="3"/>
</dbReference>
<dbReference type="Pfam" id="PF12937">
    <property type="entry name" value="F-box-like"/>
    <property type="match status" value="1"/>
</dbReference>
<accession>A0A2U7UFY7</accession>
<reference evidence="3" key="1">
    <citation type="journal article" date="2018" name="Nat. Commun.">
        <title>Diversity and evolution of the emerging Pandoraviridae family.</title>
        <authorList>
            <person name="Legendre M."/>
            <person name="Fabre E."/>
            <person name="Poirot O."/>
            <person name="Jeudy S."/>
            <person name="Lartigue A."/>
            <person name="Alempic J.M."/>
            <person name="Beucher L."/>
            <person name="Philippe N."/>
            <person name="Bertaux L."/>
            <person name="Christo-Foroux E."/>
            <person name="Labadie K."/>
            <person name="Coute Y."/>
            <person name="Abergel C."/>
            <person name="Claverie J.M."/>
        </authorList>
    </citation>
    <scope>NUCLEOTIDE SEQUENCE [LARGE SCALE GENOMIC DNA]</scope>
    <source>
        <strain evidence="3">Macleodensis</strain>
    </source>
</reference>
<dbReference type="Gene3D" id="2.20.110.10">
    <property type="entry name" value="Histone H3 K4-specific methyltransferase SET7/9 N-terminal domain"/>
    <property type="match status" value="1"/>
</dbReference>
<dbReference type="EMBL" id="MG011691">
    <property type="protein sequence ID" value="AVK77376.1"/>
    <property type="molecule type" value="Genomic_DNA"/>
</dbReference>
<dbReference type="Gene3D" id="1.20.1280.50">
    <property type="match status" value="1"/>
</dbReference>
<dbReference type="KEGG" id="vg:36841831"/>
<sequence length="462" mass="52085">MLSVRAEEDGRPRKKARTDNAVSDIMLSGSVDSTFSLLPDEIVLVVLRILGTPDVAARAACVSRRLARLAADSALWQHFYTLRHGKPLHQHFAEFGKDWRWLYRARSCHRHKSHVRRTAGAESVSADDSKDIECGHIRLADKHFYWGDLQAGVPHGYGLHMSVRLARDDKTEHASCACALLAQTPSVKWTVHYEGQWKEGQHHGRGFSLILADRRRHGVDFVRGNRHYEGDFVDGEPHGQGRLVWDDGSMFCGRFKNGSRHTPGLYVWLTGSQYDGEWSGRERHGQGTFMRAKKGYSLQCSWRANRPYGWGVCTWNTGQRLEALWDDYVPRGDGVFVALDGRRFVDTASEIFAVGSAMIADDVDPQGEWGGRFRRLREICDTHTKEDDDARDKDVSASSIVKVMEATYPDHSRVHLRWKRNGTIVRVVVLHSVACAQACIEESATDKRSPVPRCMACLCAAS</sequence>
<dbReference type="InterPro" id="IPR001810">
    <property type="entry name" value="F-box_dom"/>
</dbReference>
<dbReference type="SUPFAM" id="SSF82185">
    <property type="entry name" value="Histone H3 K4-specific methyltransferase SET7/9 N-terminal domain"/>
    <property type="match status" value="1"/>
</dbReference>
<feature type="domain" description="F-box" evidence="2">
    <location>
        <begin position="32"/>
        <end position="79"/>
    </location>
</feature>
<dbReference type="InterPro" id="IPR036047">
    <property type="entry name" value="F-box-like_dom_sf"/>
</dbReference>
<organism evidence="3">
    <name type="scientific">Pandoravirus macleodensis</name>
    <dbReference type="NCBI Taxonomy" id="2107707"/>
    <lineage>
        <taxon>Viruses</taxon>
        <taxon>Pandoravirus</taxon>
    </lineage>
</organism>
<dbReference type="RefSeq" id="YP_009481372.1">
    <property type="nucleotide sequence ID" value="NC_037665.1"/>
</dbReference>
<evidence type="ECO:0000256" key="1">
    <source>
        <dbReference type="ARBA" id="ARBA00022737"/>
    </source>
</evidence>
<evidence type="ECO:0000313" key="3">
    <source>
        <dbReference type="EMBL" id="AVK77376.1"/>
    </source>
</evidence>
<proteinExistence type="predicted"/>
<name>A0A2U7UFY7_9VIRU</name>
<dbReference type="Pfam" id="PF02493">
    <property type="entry name" value="MORN"/>
    <property type="match status" value="4"/>
</dbReference>
<gene>
    <name evidence="3" type="ORF">pmac_cds_688</name>
</gene>
<dbReference type="InterPro" id="IPR003409">
    <property type="entry name" value="MORN"/>
</dbReference>
<protein>
    <submittedName>
        <fullName evidence="3">Morn repeat domain containing protein</fullName>
    </submittedName>
</protein>
<dbReference type="SUPFAM" id="SSF81383">
    <property type="entry name" value="F-box domain"/>
    <property type="match status" value="1"/>
</dbReference>
<evidence type="ECO:0000259" key="2">
    <source>
        <dbReference type="PROSITE" id="PS50181"/>
    </source>
</evidence>
<keyword evidence="1" id="KW-0677">Repeat</keyword>
<dbReference type="PANTHER" id="PTHR23084:SF263">
    <property type="entry name" value="MORN REPEAT-CONTAINING PROTEIN 1"/>
    <property type="match status" value="1"/>
</dbReference>
<dbReference type="Proteomes" id="UP000249758">
    <property type="component" value="Segment"/>
</dbReference>
<dbReference type="GeneID" id="36841831"/>